<dbReference type="AlphaFoldDB" id="A0AAV4W8D9"/>
<reference evidence="1 2" key="1">
    <citation type="submission" date="2021-06" db="EMBL/GenBank/DDBJ databases">
        <title>Caerostris darwini draft genome.</title>
        <authorList>
            <person name="Kono N."/>
            <person name="Arakawa K."/>
        </authorList>
    </citation>
    <scope>NUCLEOTIDE SEQUENCE [LARGE SCALE GENOMIC DNA]</scope>
</reference>
<gene>
    <name evidence="1" type="ORF">CDAR_2381</name>
</gene>
<sequence>MGLLLKAVSCGRESLMACFVTEENWRDLKSRLAFHFGNLLRVSAAVMRVPRRTYLSPLQKRSSSPFRPLPHAAPRLPLWALSTEWEKKKGPHKRRDISMRRACCLRQLAVVKSR</sequence>
<protein>
    <submittedName>
        <fullName evidence="1">Uncharacterized protein</fullName>
    </submittedName>
</protein>
<keyword evidence="2" id="KW-1185">Reference proteome</keyword>
<evidence type="ECO:0000313" key="1">
    <source>
        <dbReference type="EMBL" id="GIY78320.1"/>
    </source>
</evidence>
<name>A0AAV4W8D9_9ARAC</name>
<comment type="caution">
    <text evidence="1">The sequence shown here is derived from an EMBL/GenBank/DDBJ whole genome shotgun (WGS) entry which is preliminary data.</text>
</comment>
<dbReference type="EMBL" id="BPLQ01014226">
    <property type="protein sequence ID" value="GIY78320.1"/>
    <property type="molecule type" value="Genomic_DNA"/>
</dbReference>
<accession>A0AAV4W8D9</accession>
<evidence type="ECO:0000313" key="2">
    <source>
        <dbReference type="Proteomes" id="UP001054837"/>
    </source>
</evidence>
<organism evidence="1 2">
    <name type="scientific">Caerostris darwini</name>
    <dbReference type="NCBI Taxonomy" id="1538125"/>
    <lineage>
        <taxon>Eukaryota</taxon>
        <taxon>Metazoa</taxon>
        <taxon>Ecdysozoa</taxon>
        <taxon>Arthropoda</taxon>
        <taxon>Chelicerata</taxon>
        <taxon>Arachnida</taxon>
        <taxon>Araneae</taxon>
        <taxon>Araneomorphae</taxon>
        <taxon>Entelegynae</taxon>
        <taxon>Araneoidea</taxon>
        <taxon>Araneidae</taxon>
        <taxon>Caerostris</taxon>
    </lineage>
</organism>
<proteinExistence type="predicted"/>
<dbReference type="Proteomes" id="UP001054837">
    <property type="component" value="Unassembled WGS sequence"/>
</dbReference>